<feature type="region of interest" description="Disordered" evidence="1">
    <location>
        <begin position="1038"/>
        <end position="1092"/>
    </location>
</feature>
<dbReference type="InterPro" id="IPR000504">
    <property type="entry name" value="RRM_dom"/>
</dbReference>
<feature type="compositionally biased region" description="Low complexity" evidence="1">
    <location>
        <begin position="315"/>
        <end position="331"/>
    </location>
</feature>
<dbReference type="GO" id="GO:1990247">
    <property type="term" value="F:N6-methyladenosine-containing RNA reader activity"/>
    <property type="evidence" value="ECO:0007669"/>
    <property type="project" value="TreeGrafter"/>
</dbReference>
<dbReference type="GO" id="GO:0003729">
    <property type="term" value="F:mRNA binding"/>
    <property type="evidence" value="ECO:0007669"/>
    <property type="project" value="TreeGrafter"/>
</dbReference>
<dbReference type="InterPro" id="IPR012677">
    <property type="entry name" value="Nucleotide-bd_a/b_plait_sf"/>
</dbReference>
<dbReference type="Gene3D" id="3.10.590.10">
    <property type="entry name" value="ph1033 like domains"/>
    <property type="match status" value="2"/>
</dbReference>
<feature type="compositionally biased region" description="Low complexity" evidence="1">
    <location>
        <begin position="542"/>
        <end position="553"/>
    </location>
</feature>
<feature type="compositionally biased region" description="Polar residues" evidence="1">
    <location>
        <begin position="979"/>
        <end position="990"/>
    </location>
</feature>
<feature type="compositionally biased region" description="Polar residues" evidence="1">
    <location>
        <begin position="444"/>
        <end position="461"/>
    </location>
</feature>
<dbReference type="AlphaFoldDB" id="A0A4Q9PXA7"/>
<dbReference type="GO" id="GO:0000381">
    <property type="term" value="P:regulation of alternative mRNA splicing, via spliceosome"/>
    <property type="evidence" value="ECO:0007669"/>
    <property type="project" value="TreeGrafter"/>
</dbReference>
<feature type="region of interest" description="Disordered" evidence="1">
    <location>
        <begin position="893"/>
        <end position="992"/>
    </location>
</feature>
<protein>
    <submittedName>
        <fullName evidence="3">YT521-B-like domain-containing protein</fullName>
    </submittedName>
</protein>
<dbReference type="SUPFAM" id="SSF54928">
    <property type="entry name" value="RNA-binding domain, RBD"/>
    <property type="match status" value="1"/>
</dbReference>
<feature type="compositionally biased region" description="Low complexity" evidence="1">
    <location>
        <begin position="24"/>
        <end position="35"/>
    </location>
</feature>
<dbReference type="PROSITE" id="PS50882">
    <property type="entry name" value="YTH"/>
    <property type="match status" value="2"/>
</dbReference>
<dbReference type="CDD" id="cd21134">
    <property type="entry name" value="YTH"/>
    <property type="match status" value="1"/>
</dbReference>
<feature type="compositionally biased region" description="Polar residues" evidence="1">
    <location>
        <begin position="155"/>
        <end position="177"/>
    </location>
</feature>
<feature type="region of interest" description="Disordered" evidence="1">
    <location>
        <begin position="594"/>
        <end position="641"/>
    </location>
</feature>
<evidence type="ECO:0000256" key="1">
    <source>
        <dbReference type="SAM" id="MobiDB-lite"/>
    </source>
</evidence>
<dbReference type="EMBL" id="ML145116">
    <property type="protein sequence ID" value="TBU59189.1"/>
    <property type="molecule type" value="Genomic_DNA"/>
</dbReference>
<feature type="compositionally biased region" description="Polar residues" evidence="1">
    <location>
        <begin position="281"/>
        <end position="291"/>
    </location>
</feature>
<dbReference type="InterPro" id="IPR035979">
    <property type="entry name" value="RBD_domain_sf"/>
</dbReference>
<sequence>MRATFPSATPARDLTPKPEAQLRHSPASAASSHPSPHSHSHSHSNSPRRAVRTVEPSPRPSSSNDLRSAHISGTSDESPPQLFRPSLSGSESEDSATTPTRLPASLPPLLNVVYDASTTSFHPSKPAVTSFENSPERYIDLLHLHDDGNFYMSGDASSSSTLNMSDSRSAGSTSDQGRQPHRGRGMSQFGQSRRPPARPVFPSQTPSHPSPIPSSSRENRVGASVAAPSFQSPPPQYTFGQRGAYPGQYAMSQPHMGVVHPSQPQFAYPPPHPGLHAHDQSMLSPPQNQLMAYSPGAHPSMMQTHSQVYPYPPHSAESSSSSSRSHSFVSSPTAFPLSSRSQVHPAHPSPPPQSPLAPPTSGPPHSIPTSLPPHSASFVGQPPYSPMRYSTPPFAYPPHSFAHSPSLYAPSYPSPYPQPYPQPGPEQENQGTWWYLPPHPGSGQFESFQSPYAMSYSPTNTREVEHPQYRPHGSSPVASTLFPMAPPYPARPSPGHSSSSAAQSPYSPTAPSPQLSAYGPRASETPATVQQPGRPPDHTPVSSGMSSAASSQHSAERPPPVRRPYHPNPPAHRSEWVMWAGNVPSDATKEELWRFFNSPPSPGSQVSTGAQSAGAQSTQSAPAGPVASSAASTTDSSTASTESVFGGVSSIFLILRSNCAFVNFHSEAHLHAAIEHFNGVPLRSDDPRCPRLVCRVRGREDDLKSGVGGQRMAHVHISFAREQREREAARRRSASSSSDQITTPSPSSPTDPAGLLRGLSISSDEEAGTGRRARKPEPHSSSSGSYASTNSSILTAYFPKRYFILKSLTQVFPSLVSLRCVVFFDRPGPGQFDLDLSVEKGLWATQRHNEGILDQAFRTSKEVYLIFSVNKSGEFYGYAKMAGPIMRGEARVSWASRTDSPQHRASQETPRDSPMATARTGETAYFSPSENRYGESPFPMSPETQKQAATSVPLSFSQQVDRNAASAPAVLHRPHRALSQATPEDTQTHSYDGFSIRPAIPAIAGHKQQSEPGGVELDRMAPIRAIRNPRERVAEAVRTLEESPLHTVAEEDERPHLEEDPGKGKAVDRTPSGAAPTASAREQEDGPAWGESFKVEWIRTERLPFTRTRHLRNPWNHDREVKVSRDGTELEPTVGQALLEEWDKLEQPQPPSAPSGHVEVGRHLQGKASISADVLSGPESTRKTGRE</sequence>
<dbReference type="GO" id="GO:0000398">
    <property type="term" value="P:mRNA splicing, via spliceosome"/>
    <property type="evidence" value="ECO:0007669"/>
    <property type="project" value="TreeGrafter"/>
</dbReference>
<feature type="compositionally biased region" description="Basic and acidic residues" evidence="1">
    <location>
        <begin position="1053"/>
        <end position="1068"/>
    </location>
</feature>
<gene>
    <name evidence="3" type="ORF">BD310DRAFT_423819</name>
</gene>
<feature type="compositionally biased region" description="Low complexity" evidence="1">
    <location>
        <begin position="603"/>
        <end position="641"/>
    </location>
</feature>
<dbReference type="SMART" id="SM00360">
    <property type="entry name" value="RRM"/>
    <property type="match status" value="1"/>
</dbReference>
<feature type="compositionally biased region" description="Pro residues" evidence="1">
    <location>
        <begin position="557"/>
        <end position="570"/>
    </location>
</feature>
<proteinExistence type="predicted"/>
<accession>A0A4Q9PXA7</accession>
<feature type="compositionally biased region" description="Pro residues" evidence="1">
    <location>
        <begin position="412"/>
        <end position="424"/>
    </location>
</feature>
<feature type="compositionally biased region" description="Polar residues" evidence="1">
    <location>
        <begin position="942"/>
        <end position="961"/>
    </location>
</feature>
<evidence type="ECO:0000313" key="4">
    <source>
        <dbReference type="Proteomes" id="UP000292082"/>
    </source>
</evidence>
<feature type="compositionally biased region" description="Polar residues" evidence="1">
    <location>
        <begin position="332"/>
        <end position="342"/>
    </location>
</feature>
<feature type="region of interest" description="Disordered" evidence="1">
    <location>
        <begin position="1"/>
        <end position="105"/>
    </location>
</feature>
<dbReference type="PANTHER" id="PTHR12357:SF3">
    <property type="entry name" value="YTH DOMAIN-CONTAINING PROTEIN 1"/>
    <property type="match status" value="1"/>
</dbReference>
<reference evidence="3 4" key="1">
    <citation type="submission" date="2019-01" db="EMBL/GenBank/DDBJ databases">
        <title>Draft genome sequences of three monokaryotic isolates of the white-rot basidiomycete fungus Dichomitus squalens.</title>
        <authorList>
            <consortium name="DOE Joint Genome Institute"/>
            <person name="Lopez S.C."/>
            <person name="Andreopoulos B."/>
            <person name="Pangilinan J."/>
            <person name="Lipzen A."/>
            <person name="Riley R."/>
            <person name="Ahrendt S."/>
            <person name="Ng V."/>
            <person name="Barry K."/>
            <person name="Daum C."/>
            <person name="Grigoriev I.V."/>
            <person name="Hilden K.S."/>
            <person name="Makela M.R."/>
            <person name="de Vries R.P."/>
        </authorList>
    </citation>
    <scope>NUCLEOTIDE SEQUENCE [LARGE SCALE GENOMIC DNA]</scope>
    <source>
        <strain evidence="3 4">CBS 464.89</strain>
    </source>
</reference>
<dbReference type="InterPro" id="IPR045168">
    <property type="entry name" value="YTH_prot"/>
</dbReference>
<feature type="domain" description="YTH" evidence="2">
    <location>
        <begin position="1001"/>
        <end position="1142"/>
    </location>
</feature>
<evidence type="ECO:0000259" key="2">
    <source>
        <dbReference type="PROSITE" id="PS50882"/>
    </source>
</evidence>
<feature type="compositionally biased region" description="Basic and acidic residues" evidence="1">
    <location>
        <begin position="720"/>
        <end position="730"/>
    </location>
</feature>
<dbReference type="Proteomes" id="UP000292082">
    <property type="component" value="Unassembled WGS sequence"/>
</dbReference>
<dbReference type="GO" id="GO:0005654">
    <property type="term" value="C:nucleoplasm"/>
    <property type="evidence" value="ECO:0007669"/>
    <property type="project" value="TreeGrafter"/>
</dbReference>
<organism evidence="3 4">
    <name type="scientific">Dichomitus squalens</name>
    <dbReference type="NCBI Taxonomy" id="114155"/>
    <lineage>
        <taxon>Eukaryota</taxon>
        <taxon>Fungi</taxon>
        <taxon>Dikarya</taxon>
        <taxon>Basidiomycota</taxon>
        <taxon>Agaricomycotina</taxon>
        <taxon>Agaricomycetes</taxon>
        <taxon>Polyporales</taxon>
        <taxon>Polyporaceae</taxon>
        <taxon>Dichomitus</taxon>
    </lineage>
</organism>
<evidence type="ECO:0000313" key="3">
    <source>
        <dbReference type="EMBL" id="TBU59189.1"/>
    </source>
</evidence>
<feature type="region of interest" description="Disordered" evidence="1">
    <location>
        <begin position="720"/>
        <end position="788"/>
    </location>
</feature>
<dbReference type="PANTHER" id="PTHR12357">
    <property type="entry name" value="YTH YT521-B HOMOLOGY DOMAIN-CONTAINING"/>
    <property type="match status" value="1"/>
</dbReference>
<dbReference type="STRING" id="114155.A0A4Q9PXA7"/>
<dbReference type="Gene3D" id="3.30.70.330">
    <property type="match status" value="1"/>
</dbReference>
<feature type="region of interest" description="Disordered" evidence="1">
    <location>
        <begin position="1143"/>
        <end position="1187"/>
    </location>
</feature>
<dbReference type="InterPro" id="IPR007275">
    <property type="entry name" value="YTH_domain"/>
</dbReference>
<feature type="region of interest" description="Disordered" evidence="1">
    <location>
        <begin position="155"/>
        <end position="379"/>
    </location>
</feature>
<keyword evidence="4" id="KW-1185">Reference proteome</keyword>
<feature type="region of interest" description="Disordered" evidence="1">
    <location>
        <begin position="412"/>
        <end position="570"/>
    </location>
</feature>
<name>A0A4Q9PXA7_9APHY</name>
<feature type="compositionally biased region" description="Basic and acidic residues" evidence="1">
    <location>
        <begin position="900"/>
        <end position="911"/>
    </location>
</feature>
<feature type="compositionally biased region" description="Low complexity" evidence="1">
    <location>
        <begin position="493"/>
        <end position="513"/>
    </location>
</feature>
<feature type="compositionally biased region" description="Polar residues" evidence="1">
    <location>
        <begin position="60"/>
        <end position="78"/>
    </location>
</feature>
<feature type="domain" description="YTH" evidence="2">
    <location>
        <begin position="821"/>
        <end position="952"/>
    </location>
</feature>
<dbReference type="Pfam" id="PF04146">
    <property type="entry name" value="YTH"/>
    <property type="match status" value="1"/>
</dbReference>
<feature type="compositionally biased region" description="Polar residues" evidence="1">
    <location>
        <begin position="87"/>
        <end position="100"/>
    </location>
</feature>
<dbReference type="CDD" id="cd00590">
    <property type="entry name" value="RRM_SF"/>
    <property type="match status" value="1"/>
</dbReference>
<feature type="compositionally biased region" description="Pro residues" evidence="1">
    <location>
        <begin position="347"/>
        <end position="366"/>
    </location>
</feature>
<feature type="compositionally biased region" description="Low complexity" evidence="1">
    <location>
        <begin position="734"/>
        <end position="753"/>
    </location>
</feature>